<name>A0ABQ2P099_9BACI</name>
<protein>
    <submittedName>
        <fullName evidence="1">Uncharacterized protein</fullName>
    </submittedName>
</protein>
<gene>
    <name evidence="1" type="ORF">GCM10011346_41700</name>
</gene>
<proteinExistence type="predicted"/>
<organism evidence="1 2">
    <name type="scientific">Oceanobacillus neutriphilus</name>
    <dbReference type="NCBI Taxonomy" id="531815"/>
    <lineage>
        <taxon>Bacteria</taxon>
        <taxon>Bacillati</taxon>
        <taxon>Bacillota</taxon>
        <taxon>Bacilli</taxon>
        <taxon>Bacillales</taxon>
        <taxon>Bacillaceae</taxon>
        <taxon>Oceanobacillus</taxon>
    </lineage>
</organism>
<evidence type="ECO:0000313" key="2">
    <source>
        <dbReference type="Proteomes" id="UP000641206"/>
    </source>
</evidence>
<sequence length="57" mass="6637">MFFANLSGYLHITSAKIEVICKFIYHFPEKFCDGRALNLDGYEFVVKEEMETPLSQD</sequence>
<reference evidence="2" key="1">
    <citation type="journal article" date="2019" name="Int. J. Syst. Evol. Microbiol.">
        <title>The Global Catalogue of Microorganisms (GCM) 10K type strain sequencing project: providing services to taxonomists for standard genome sequencing and annotation.</title>
        <authorList>
            <consortium name="The Broad Institute Genomics Platform"/>
            <consortium name="The Broad Institute Genome Sequencing Center for Infectious Disease"/>
            <person name="Wu L."/>
            <person name="Ma J."/>
        </authorList>
    </citation>
    <scope>NUCLEOTIDE SEQUENCE [LARGE SCALE GENOMIC DNA]</scope>
    <source>
        <strain evidence="2">CGMCC 1.7693</strain>
    </source>
</reference>
<evidence type="ECO:0000313" key="1">
    <source>
        <dbReference type="EMBL" id="GGP15126.1"/>
    </source>
</evidence>
<dbReference type="EMBL" id="BMLW01000014">
    <property type="protein sequence ID" value="GGP15126.1"/>
    <property type="molecule type" value="Genomic_DNA"/>
</dbReference>
<dbReference type="Proteomes" id="UP000641206">
    <property type="component" value="Unassembled WGS sequence"/>
</dbReference>
<comment type="caution">
    <text evidence="1">The sequence shown here is derived from an EMBL/GenBank/DDBJ whole genome shotgun (WGS) entry which is preliminary data.</text>
</comment>
<keyword evidence="2" id="KW-1185">Reference proteome</keyword>
<accession>A0ABQ2P099</accession>